<sequence length="757" mass="85342">MIHLVIASISLLAFVQCAPAPYYTRSFVQTPTSTVEQYLIVPDKNNPYRVPATSVHHYSDFQFPRQQLVYYHPDGHNQYSLHEMKKDHPIMQQMIKDLKVNEEAMMDEMMKTSTDSNMMEKLKRDDGVITEMMDALKQVETTSSTTEVAPKVFNDAIIVADNSEEEEIAKNEIPQVNIEMVKMMLKNLENSGVIMQDSEILEMMKAILENSSEKVEEITSTTVHPLMTQVLLTSAPQTQANDVVMEMLKNSQTSNEKMMRIADLLANVDQVTTDSTTERMAKTLNLEIVEETKSQPEIQLRLVEENQEINLGELTSTTEQTTTVIDEEVTSTTGAMPLEQSSTQSRPNLMEMSRMELIRSMLQSVGILEQNLSLMQKINEEPEVSTEESFFQISTTTEQSKIEATTIETTEAPKIEITSTSRIEESTTQTSTLLLESSTQSETTEESTAKSVARIEDSTVLQIIQRLESSDLDQSSTVQPETESYTTHSLLMTSTELSQSTELPRISEERFLSEENLSEIKSESSESENSSEETTAAPQRVNTRQGRVNNAPTIFLHNNRFYVVSGAPEFYANFDAYQNPRTPIFSLQELQPIRPIDKNTPVQRIEPFRVYTEDKDGNNSIASTQNDNERENEPLKLQTGSQDKSNDIENVRSMEKTIMQNMEQREMKKQEQQQPAGEDRDLSEESSLAQANPNGIAIAGRGGVASSRPSATALTGDRGLSVSSPQATAIAGVYDLDDEEDRKKVQQLRRMRRVRKF</sequence>
<dbReference type="EMBL" id="JADBJN010000002">
    <property type="protein sequence ID" value="KAG5678115.1"/>
    <property type="molecule type" value="Genomic_DNA"/>
</dbReference>
<evidence type="ECO:0000256" key="2">
    <source>
        <dbReference type="SAM" id="SignalP"/>
    </source>
</evidence>
<dbReference type="Pfam" id="PF15999">
    <property type="entry name" value="DUF4774"/>
    <property type="match status" value="1"/>
</dbReference>
<accession>A0A9J6C8K1</accession>
<evidence type="ECO:0000313" key="4">
    <source>
        <dbReference type="EMBL" id="KAG5678115.1"/>
    </source>
</evidence>
<comment type="caution">
    <text evidence="4">The sequence shown here is derived from an EMBL/GenBank/DDBJ whole genome shotgun (WGS) entry which is preliminary data.</text>
</comment>
<evidence type="ECO:0000256" key="1">
    <source>
        <dbReference type="SAM" id="MobiDB-lite"/>
    </source>
</evidence>
<proteinExistence type="predicted"/>
<feature type="region of interest" description="Disordered" evidence="1">
    <location>
        <begin position="609"/>
        <end position="649"/>
    </location>
</feature>
<name>A0A9J6C8K1_POLVA</name>
<feature type="compositionally biased region" description="Polar residues" evidence="1">
    <location>
        <begin position="472"/>
        <end position="502"/>
    </location>
</feature>
<feature type="compositionally biased region" description="Basic and acidic residues" evidence="1">
    <location>
        <begin position="505"/>
        <end position="524"/>
    </location>
</feature>
<gene>
    <name evidence="4" type="ORF">PVAND_007815</name>
</gene>
<organism evidence="4 5">
    <name type="scientific">Polypedilum vanderplanki</name>
    <name type="common">Sleeping chironomid midge</name>
    <dbReference type="NCBI Taxonomy" id="319348"/>
    <lineage>
        <taxon>Eukaryota</taxon>
        <taxon>Metazoa</taxon>
        <taxon>Ecdysozoa</taxon>
        <taxon>Arthropoda</taxon>
        <taxon>Hexapoda</taxon>
        <taxon>Insecta</taxon>
        <taxon>Pterygota</taxon>
        <taxon>Neoptera</taxon>
        <taxon>Endopterygota</taxon>
        <taxon>Diptera</taxon>
        <taxon>Nematocera</taxon>
        <taxon>Chironomoidea</taxon>
        <taxon>Chironomidae</taxon>
        <taxon>Chironominae</taxon>
        <taxon>Polypedilum</taxon>
        <taxon>Polypedilum</taxon>
    </lineage>
</organism>
<feature type="region of interest" description="Disordered" evidence="1">
    <location>
        <begin position="471"/>
        <end position="546"/>
    </location>
</feature>
<keyword evidence="5" id="KW-1185">Reference proteome</keyword>
<feature type="signal peptide" evidence="2">
    <location>
        <begin position="1"/>
        <end position="17"/>
    </location>
</feature>
<evidence type="ECO:0000313" key="5">
    <source>
        <dbReference type="Proteomes" id="UP001107558"/>
    </source>
</evidence>
<evidence type="ECO:0000259" key="3">
    <source>
        <dbReference type="Pfam" id="PF15999"/>
    </source>
</evidence>
<feature type="region of interest" description="Disordered" evidence="1">
    <location>
        <begin position="663"/>
        <end position="726"/>
    </location>
</feature>
<reference evidence="4" key="1">
    <citation type="submission" date="2021-03" db="EMBL/GenBank/DDBJ databases">
        <title>Chromosome level genome of the anhydrobiotic midge Polypedilum vanderplanki.</title>
        <authorList>
            <person name="Yoshida Y."/>
            <person name="Kikawada T."/>
            <person name="Gusev O."/>
        </authorList>
    </citation>
    <scope>NUCLEOTIDE SEQUENCE</scope>
    <source>
        <strain evidence="4">NIAS01</strain>
        <tissue evidence="4">Whole body or cell culture</tissue>
    </source>
</reference>
<dbReference type="OrthoDB" id="8194084at2759"/>
<feature type="compositionally biased region" description="Low complexity" evidence="1">
    <location>
        <begin position="405"/>
        <end position="442"/>
    </location>
</feature>
<keyword evidence="2" id="KW-0732">Signal</keyword>
<protein>
    <recommendedName>
        <fullName evidence="3">DUF4774 domain-containing protein</fullName>
    </recommendedName>
</protein>
<dbReference type="Proteomes" id="UP001107558">
    <property type="component" value="Chromosome 2"/>
</dbReference>
<dbReference type="AlphaFoldDB" id="A0A9J6C8K1"/>
<dbReference type="InterPro" id="IPR031942">
    <property type="entry name" value="DUF4774"/>
</dbReference>
<feature type="compositionally biased region" description="Polar residues" evidence="1">
    <location>
        <begin position="534"/>
        <end position="546"/>
    </location>
</feature>
<feature type="chain" id="PRO_5039905001" description="DUF4774 domain-containing protein" evidence="2">
    <location>
        <begin position="18"/>
        <end position="757"/>
    </location>
</feature>
<feature type="region of interest" description="Disordered" evidence="1">
    <location>
        <begin position="405"/>
        <end position="452"/>
    </location>
</feature>
<feature type="domain" description="DUF4774" evidence="3">
    <location>
        <begin position="690"/>
        <end position="733"/>
    </location>
</feature>